<evidence type="ECO:0000259" key="1">
    <source>
        <dbReference type="PROSITE" id="PS51186"/>
    </source>
</evidence>
<dbReference type="PROSITE" id="PS51186">
    <property type="entry name" value="GNAT"/>
    <property type="match status" value="1"/>
</dbReference>
<keyword evidence="3" id="KW-1185">Reference proteome</keyword>
<name>A0ABQ4BWI5_9ACTN</name>
<dbReference type="SUPFAM" id="SSF55729">
    <property type="entry name" value="Acyl-CoA N-acyltransferases (Nat)"/>
    <property type="match status" value="1"/>
</dbReference>
<organism evidence="2 3">
    <name type="scientific">Asanoa iriomotensis</name>
    <dbReference type="NCBI Taxonomy" id="234613"/>
    <lineage>
        <taxon>Bacteria</taxon>
        <taxon>Bacillati</taxon>
        <taxon>Actinomycetota</taxon>
        <taxon>Actinomycetes</taxon>
        <taxon>Micromonosporales</taxon>
        <taxon>Micromonosporaceae</taxon>
        <taxon>Asanoa</taxon>
    </lineage>
</organism>
<evidence type="ECO:0000313" key="2">
    <source>
        <dbReference type="EMBL" id="GIF54506.1"/>
    </source>
</evidence>
<dbReference type="Gene3D" id="3.40.630.30">
    <property type="match status" value="1"/>
</dbReference>
<sequence length="274" mass="29068">MEFIASIEGVEAESMLAYESRAPATLDCTAARIGGGIALSMRHDPVAYWSKALGFGYTEPITGAVVDRVVDFYRAAGTPTAVIQVAPSVLPPDWDEISARHGLRPMSPWLKLAAPLACVRPSGGTRLWVTEVGPDDAEEWAAVLLRGFGMPTDGLARMVAAAAGNPAVRTFGAWDGADLVGAAGLFVHGELALFNGAATLPAHRNQGVQTALITARLDAAQAAGCRWLVAETGKPAPGTTSPSLDNLLRAGLRIRYARQNWRWRNESTGENEHV</sequence>
<dbReference type="EMBL" id="BONC01000002">
    <property type="protein sequence ID" value="GIF54506.1"/>
    <property type="molecule type" value="Genomic_DNA"/>
</dbReference>
<dbReference type="Pfam" id="PF00583">
    <property type="entry name" value="Acetyltransf_1"/>
    <property type="match status" value="1"/>
</dbReference>
<gene>
    <name evidence="2" type="ORF">Air01nite_06010</name>
</gene>
<evidence type="ECO:0000313" key="3">
    <source>
        <dbReference type="Proteomes" id="UP000624325"/>
    </source>
</evidence>
<dbReference type="InterPro" id="IPR016181">
    <property type="entry name" value="Acyl_CoA_acyltransferase"/>
</dbReference>
<dbReference type="InterPro" id="IPR000182">
    <property type="entry name" value="GNAT_dom"/>
</dbReference>
<comment type="caution">
    <text evidence="2">The sequence shown here is derived from an EMBL/GenBank/DDBJ whole genome shotgun (WGS) entry which is preliminary data.</text>
</comment>
<dbReference type="RefSeq" id="WP_344386544.1">
    <property type="nucleotide sequence ID" value="NZ_BAAALU010000011.1"/>
</dbReference>
<protein>
    <submittedName>
        <fullName evidence="2">Hypothetical acetyltransferase, GNAT family protein</fullName>
    </submittedName>
</protein>
<dbReference type="Proteomes" id="UP000624325">
    <property type="component" value="Unassembled WGS sequence"/>
</dbReference>
<dbReference type="CDD" id="cd04301">
    <property type="entry name" value="NAT_SF"/>
    <property type="match status" value="1"/>
</dbReference>
<reference evidence="2 3" key="1">
    <citation type="submission" date="2021-01" db="EMBL/GenBank/DDBJ databases">
        <title>Whole genome shotgun sequence of Asanoa iriomotensis NBRC 100142.</title>
        <authorList>
            <person name="Komaki H."/>
            <person name="Tamura T."/>
        </authorList>
    </citation>
    <scope>NUCLEOTIDE SEQUENCE [LARGE SCALE GENOMIC DNA]</scope>
    <source>
        <strain evidence="2 3">NBRC 100142</strain>
    </source>
</reference>
<feature type="domain" description="N-acetyltransferase" evidence="1">
    <location>
        <begin position="127"/>
        <end position="274"/>
    </location>
</feature>
<proteinExistence type="predicted"/>
<accession>A0ABQ4BWI5</accession>